<protein>
    <submittedName>
        <fullName evidence="1">Uncharacterized protein</fullName>
    </submittedName>
</protein>
<organism evidence="1 2">
    <name type="scientific">Lophiotrema nucula</name>
    <dbReference type="NCBI Taxonomy" id="690887"/>
    <lineage>
        <taxon>Eukaryota</taxon>
        <taxon>Fungi</taxon>
        <taxon>Dikarya</taxon>
        <taxon>Ascomycota</taxon>
        <taxon>Pezizomycotina</taxon>
        <taxon>Dothideomycetes</taxon>
        <taxon>Pleosporomycetidae</taxon>
        <taxon>Pleosporales</taxon>
        <taxon>Lophiotremataceae</taxon>
        <taxon>Lophiotrema</taxon>
    </lineage>
</organism>
<keyword evidence="2" id="KW-1185">Reference proteome</keyword>
<evidence type="ECO:0000313" key="1">
    <source>
        <dbReference type="EMBL" id="KAF2107280.1"/>
    </source>
</evidence>
<dbReference type="EMBL" id="ML977355">
    <property type="protein sequence ID" value="KAF2107280.1"/>
    <property type="molecule type" value="Genomic_DNA"/>
</dbReference>
<reference evidence="1" key="1">
    <citation type="journal article" date="2020" name="Stud. Mycol.">
        <title>101 Dothideomycetes genomes: a test case for predicting lifestyles and emergence of pathogens.</title>
        <authorList>
            <person name="Haridas S."/>
            <person name="Albert R."/>
            <person name="Binder M."/>
            <person name="Bloem J."/>
            <person name="Labutti K."/>
            <person name="Salamov A."/>
            <person name="Andreopoulos B."/>
            <person name="Baker S."/>
            <person name="Barry K."/>
            <person name="Bills G."/>
            <person name="Bluhm B."/>
            <person name="Cannon C."/>
            <person name="Castanera R."/>
            <person name="Culley D."/>
            <person name="Daum C."/>
            <person name="Ezra D."/>
            <person name="Gonzalez J."/>
            <person name="Henrissat B."/>
            <person name="Kuo A."/>
            <person name="Liang C."/>
            <person name="Lipzen A."/>
            <person name="Lutzoni F."/>
            <person name="Magnuson J."/>
            <person name="Mondo S."/>
            <person name="Nolan M."/>
            <person name="Ohm R."/>
            <person name="Pangilinan J."/>
            <person name="Park H.-J."/>
            <person name="Ramirez L."/>
            <person name="Alfaro M."/>
            <person name="Sun H."/>
            <person name="Tritt A."/>
            <person name="Yoshinaga Y."/>
            <person name="Zwiers L.-H."/>
            <person name="Turgeon B."/>
            <person name="Goodwin S."/>
            <person name="Spatafora J."/>
            <person name="Crous P."/>
            <person name="Grigoriev I."/>
        </authorList>
    </citation>
    <scope>NUCLEOTIDE SEQUENCE</scope>
    <source>
        <strain evidence="1">CBS 627.86</strain>
    </source>
</reference>
<proteinExistence type="predicted"/>
<dbReference type="AlphaFoldDB" id="A0A6A5YJZ1"/>
<dbReference type="OrthoDB" id="5303793at2759"/>
<evidence type="ECO:0000313" key="2">
    <source>
        <dbReference type="Proteomes" id="UP000799770"/>
    </source>
</evidence>
<accession>A0A6A5YJZ1</accession>
<dbReference type="Proteomes" id="UP000799770">
    <property type="component" value="Unassembled WGS sequence"/>
</dbReference>
<name>A0A6A5YJZ1_9PLEO</name>
<gene>
    <name evidence="1" type="ORF">BDV96DRAFT_589453</name>
</gene>
<sequence>MQSIVPLVESAVERLFKRSNARNALTTPSDLLGTGLTRVRLTQVKSPENGRRAWDVEISHNDSPVKNISLVDPIEARQYYDYFKFFADDSFEPTKHNRSSADNEAMLKLVEQVIPKYSNHLLRMLDLDSPAYREKKRDILVIEDYDLHNKDEESLHNLVWELLEDPIRWNQTNPTRISVTRVIAPSENDSEHDKRTTITPELGIYSGDNTNDPLRMLLVIGRSLMKEPVSQSDWVYKKEKVSPSLIQHSVMQTMRHLKDIGHHRKVQLKILRPATFVELNTYLGIDPEQFDIVHLDMHGEMRPTLIDPNGTPRPHLAFTEVPLGPPAYILASDVAQALRGRTKLLVMNACNSSSESGEPGIRMVRTFLQEDMGAISATSYRLQETAAKIYYPVFYMSLLLYGSFNRAAAEARQALRKNKKRHNDEERDDFYVQWNWSSTANLIADREPVRSTLLHFKMLLELLPRLVFWILAHICMSTKRKEAWKQYHTYDYPMYAIHRQFESVGNHVQCAEQLDIPSINLYTLEVEYWLKNSEKHSVYLHAQHANSDPGLQSIRGLIRNTVRMWVQTEFVSEVRILNAKRMLEGESRPWSKPRHFWNERNYRESFTEADWSWRRSDDGLQDSEHSQSRKMLVIDGFEALAMQEHQRKPTVLQQMATIATSMDQQGVDLYVITIGGLLEPAWNQVGPEFSIDVLGAKWAGAQVLKLPLRTNPAVSTFCRKVRKVEIEGDRAV</sequence>